<keyword evidence="3" id="KW-1185">Reference proteome</keyword>
<dbReference type="AlphaFoldDB" id="A0A9Q9MFL6"/>
<evidence type="ECO:0000259" key="1">
    <source>
        <dbReference type="Pfam" id="PF19993"/>
    </source>
</evidence>
<dbReference type="KEGG" id="daur:Daura_39895"/>
<name>A0A9Q9MFL6_9ACTN</name>
<accession>A0A9Q9MFL6</accession>
<organism evidence="2 3">
    <name type="scientific">Dactylosporangium aurantiacum</name>
    <dbReference type="NCBI Taxonomy" id="35754"/>
    <lineage>
        <taxon>Bacteria</taxon>
        <taxon>Bacillati</taxon>
        <taxon>Actinomycetota</taxon>
        <taxon>Actinomycetes</taxon>
        <taxon>Micromonosporales</taxon>
        <taxon>Micromonosporaceae</taxon>
        <taxon>Dactylosporangium</taxon>
    </lineage>
</organism>
<proteinExistence type="predicted"/>
<dbReference type="SUPFAM" id="SSF52540">
    <property type="entry name" value="P-loop containing nucleoside triphosphate hydrolases"/>
    <property type="match status" value="1"/>
</dbReference>
<evidence type="ECO:0000313" key="2">
    <source>
        <dbReference type="EMBL" id="UWZ52735.1"/>
    </source>
</evidence>
<dbReference type="Proteomes" id="UP001058003">
    <property type="component" value="Chromosome"/>
</dbReference>
<feature type="domain" description="Double-GTPase 2" evidence="1">
    <location>
        <begin position="142"/>
        <end position="268"/>
    </location>
</feature>
<sequence>MDWDTTPPYRIGDDGVPVPLERDPRASEATWRDLLGMAYRPCGDPQRPGTHLLPFDYADYTPVSIGMIGHSAAGKTHLLAAMISRLCSNDAAIRALGLRVGPLDLRIHQRYMAESVTPLVTHRRRLRGTAANTPMAFCDALKVTNAAGRSFALTFFDIAGERLERPDDGEVRFYASADALMFIVDPEALPRPGRAGTLGDRSFEVALHRLASRPRPDVPGALHPVAAAVIVAKADLIRFEDQLASDWLARGSGEEEVDLGTVERESEDVYAYLAHRGANSWLRPAQECFRSTLHFASATNCPAVDDRFPGAFRQCRVLKPLLSVFAMTGILEERLLRPASGVGTPG</sequence>
<dbReference type="OrthoDB" id="5171766at2"/>
<dbReference type="Pfam" id="PF19993">
    <property type="entry name" value="DO-GTPase2"/>
    <property type="match status" value="1"/>
</dbReference>
<evidence type="ECO:0000313" key="3">
    <source>
        <dbReference type="Proteomes" id="UP001058003"/>
    </source>
</evidence>
<protein>
    <recommendedName>
        <fullName evidence="1">Double-GTPase 2 domain-containing protein</fullName>
    </recommendedName>
</protein>
<dbReference type="EMBL" id="CP073767">
    <property type="protein sequence ID" value="UWZ52735.1"/>
    <property type="molecule type" value="Genomic_DNA"/>
</dbReference>
<dbReference type="InterPro" id="IPR045528">
    <property type="entry name" value="DO-GTPase2"/>
</dbReference>
<dbReference type="InterPro" id="IPR027417">
    <property type="entry name" value="P-loop_NTPase"/>
</dbReference>
<dbReference type="RefSeq" id="WP_033359483.1">
    <property type="nucleotide sequence ID" value="NZ_CP073767.1"/>
</dbReference>
<reference evidence="2" key="1">
    <citation type="submission" date="2021-04" db="EMBL/GenBank/DDBJ databases">
        <title>Dactylosporangium aurantiacum NRRL B-8018 full assembly.</title>
        <authorList>
            <person name="Hartkoorn R.C."/>
            <person name="Beaudoing E."/>
            <person name="Hot D."/>
        </authorList>
    </citation>
    <scope>NUCLEOTIDE SEQUENCE</scope>
    <source>
        <strain evidence="2">NRRL B-8018</strain>
    </source>
</reference>
<gene>
    <name evidence="2" type="ORF">Daura_39895</name>
</gene>